<reference evidence="1 2" key="1">
    <citation type="submission" date="2016-11" db="EMBL/GenBank/DDBJ databases">
        <authorList>
            <person name="Jaros S."/>
            <person name="Januszkiewicz K."/>
            <person name="Wedrychowicz H."/>
        </authorList>
    </citation>
    <scope>NUCLEOTIDE SEQUENCE [LARGE SCALE GENOMIC DNA]</scope>
    <source>
        <strain evidence="1 2">DSM 26892</strain>
    </source>
</reference>
<accession>A0A1M6KHJ4</accession>
<evidence type="ECO:0000313" key="2">
    <source>
        <dbReference type="Proteomes" id="UP000184040"/>
    </source>
</evidence>
<gene>
    <name evidence="1" type="ORF">SAMN04488012_1127</name>
</gene>
<keyword evidence="2" id="KW-1185">Reference proteome</keyword>
<dbReference type="Proteomes" id="UP000184040">
    <property type="component" value="Unassembled WGS sequence"/>
</dbReference>
<sequence length="387" mass="43151">MAEKNIEAIGGTPDKKLIAELQLDAQNPRFGDLERGAEQSQLVDLIIEKFGIEDVISSLAMNGFFAAEPLVCVRNKSGQLVVKEGNRRLCACIVLMNDKRAVRQKALSKRMRKVWEESSRPRIEPIPVLIFDEEGPEAKAMLSYLGVRHIAAAQPWDSYAKASWVAKISDDTGMEVSRISEMIGDQHSTVVRLLEGYRFIRQLIESGEFRPSDSQKKGRGSVAEYPFSWVYTILGFKSARDFCGLTEGVQSAPNPIPEHKLENASTVVRAMFGDRAIGRSAAVIDSRQLSSLARAFSDPDKVALLKSGKGLEEVLDLTKPIETKLEDNIRQVRDILSELLKSLSEKPPEVETAKMYLDPSLRVRALSAQLAKQLKEIADKDFENFDE</sequence>
<proteinExistence type="predicted"/>
<dbReference type="STRING" id="313368.SAMN04488012_1127"/>
<protein>
    <recommendedName>
        <fullName evidence="3">ParB-like nuclease domain-containing protein</fullName>
    </recommendedName>
</protein>
<dbReference type="AlphaFoldDB" id="A0A1M6KHJ4"/>
<name>A0A1M6KHJ4_9RHOB</name>
<evidence type="ECO:0000313" key="1">
    <source>
        <dbReference type="EMBL" id="SHJ58414.1"/>
    </source>
</evidence>
<dbReference type="RefSeq" id="WP_139250886.1">
    <property type="nucleotide sequence ID" value="NZ_FQZA01000012.1"/>
</dbReference>
<dbReference type="EMBL" id="FQZA01000012">
    <property type="protein sequence ID" value="SHJ58414.1"/>
    <property type="molecule type" value="Genomic_DNA"/>
</dbReference>
<evidence type="ECO:0008006" key="3">
    <source>
        <dbReference type="Google" id="ProtNLM"/>
    </source>
</evidence>
<organism evidence="1 2">
    <name type="scientific">Palleronia salina</name>
    <dbReference type="NCBI Taxonomy" id="313368"/>
    <lineage>
        <taxon>Bacteria</taxon>
        <taxon>Pseudomonadati</taxon>
        <taxon>Pseudomonadota</taxon>
        <taxon>Alphaproteobacteria</taxon>
        <taxon>Rhodobacterales</taxon>
        <taxon>Roseobacteraceae</taxon>
        <taxon>Palleronia</taxon>
    </lineage>
</organism>